<protein>
    <recommendedName>
        <fullName evidence="1">NodB homology domain-containing protein</fullName>
    </recommendedName>
</protein>
<dbReference type="Gene3D" id="3.20.20.370">
    <property type="entry name" value="Glycoside hydrolase/deacetylase"/>
    <property type="match status" value="1"/>
</dbReference>
<dbReference type="RefSeq" id="WP_054432926.1">
    <property type="nucleotide sequence ID" value="NZ_CADIJR010000001.1"/>
</dbReference>
<evidence type="ECO:0000259" key="1">
    <source>
        <dbReference type="PROSITE" id="PS51677"/>
    </source>
</evidence>
<dbReference type="InterPro" id="IPR011330">
    <property type="entry name" value="Glyco_hydro/deAcase_b/a-brl"/>
</dbReference>
<dbReference type="PANTHER" id="PTHR43123:SF4">
    <property type="entry name" value="POLYSACCHARIDE DEACETYLASE"/>
    <property type="match status" value="1"/>
</dbReference>
<dbReference type="GeneID" id="92895961"/>
<dbReference type="Proteomes" id="UP000507979">
    <property type="component" value="Unassembled WGS sequence"/>
</dbReference>
<feature type="domain" description="NodB homology" evidence="1">
    <location>
        <begin position="67"/>
        <end position="282"/>
    </location>
</feature>
<sequence length="301" mass="33677">MNHPSPVWSARDRVAYEPITQRRPFVLPDGARVAVWTIVNVENWLPQHAMPRAVLPPPMGQPLLPDIPNWCWHEYGMRVGFWRFLETLGARGLKATLAVNGTACREYAQACQAALAAGWEFMGHGHVQQPMHRVADQAAAIRDTIAAIRDVTGRAPRGWESPGLTETDDTIDLLAAAGIEYVADWVLDDQPVPIRTRTGSMLSVPYTVELNDVVISAVQQHRSEELLIRGRDQFDQLYREGASIPRVMAISIHPYLTGAPHRIRYLAELYDHILSHPDVCLCTGGDILDIYRNQADQPEQA</sequence>
<evidence type="ECO:0000313" key="2">
    <source>
        <dbReference type="EMBL" id="CAB3623800.1"/>
    </source>
</evidence>
<dbReference type="AlphaFoldDB" id="A0A6J4ZQT0"/>
<reference evidence="2 3" key="1">
    <citation type="submission" date="2020-04" db="EMBL/GenBank/DDBJ databases">
        <authorList>
            <person name="De Canck E."/>
        </authorList>
    </citation>
    <scope>NUCLEOTIDE SEQUENCE [LARGE SCALE GENOMIC DNA]</scope>
    <source>
        <strain evidence="2 3">LMG 26845</strain>
    </source>
</reference>
<gene>
    <name evidence="2" type="ORF">LMG26845_00129</name>
</gene>
<dbReference type="InterPro" id="IPR002509">
    <property type="entry name" value="NODB_dom"/>
</dbReference>
<proteinExistence type="predicted"/>
<dbReference type="GO" id="GO:0016810">
    <property type="term" value="F:hydrolase activity, acting on carbon-nitrogen (but not peptide) bonds"/>
    <property type="evidence" value="ECO:0007669"/>
    <property type="project" value="InterPro"/>
</dbReference>
<dbReference type="PROSITE" id="PS51677">
    <property type="entry name" value="NODB"/>
    <property type="match status" value="1"/>
</dbReference>
<dbReference type="SUPFAM" id="SSF88713">
    <property type="entry name" value="Glycoside hydrolase/deacetylase"/>
    <property type="match status" value="1"/>
</dbReference>
<dbReference type="EMBL" id="CADIJR010000001">
    <property type="protein sequence ID" value="CAB3623800.1"/>
    <property type="molecule type" value="Genomic_DNA"/>
</dbReference>
<dbReference type="GO" id="GO:0005975">
    <property type="term" value="P:carbohydrate metabolic process"/>
    <property type="evidence" value="ECO:0007669"/>
    <property type="project" value="InterPro"/>
</dbReference>
<organism evidence="2 3">
    <name type="scientific">Achromobacter insuavis</name>
    <dbReference type="NCBI Taxonomy" id="1287735"/>
    <lineage>
        <taxon>Bacteria</taxon>
        <taxon>Pseudomonadati</taxon>
        <taxon>Pseudomonadota</taxon>
        <taxon>Betaproteobacteria</taxon>
        <taxon>Burkholderiales</taxon>
        <taxon>Alcaligenaceae</taxon>
        <taxon>Achromobacter</taxon>
    </lineage>
</organism>
<dbReference type="PANTHER" id="PTHR43123">
    <property type="entry name" value="POLYSACCHARIDE DEACETYLASE-RELATED"/>
    <property type="match status" value="1"/>
</dbReference>
<keyword evidence="3" id="KW-1185">Reference proteome</keyword>
<evidence type="ECO:0000313" key="3">
    <source>
        <dbReference type="Proteomes" id="UP000507979"/>
    </source>
</evidence>
<name>A0A6J4ZQT0_9BURK</name>
<dbReference type="CDD" id="cd10979">
    <property type="entry name" value="CE4_PuuE_like"/>
    <property type="match status" value="1"/>
</dbReference>
<dbReference type="Pfam" id="PF01522">
    <property type="entry name" value="Polysacc_deac_1"/>
    <property type="match status" value="1"/>
</dbReference>
<accession>A0A6J4ZQT0</accession>